<keyword evidence="2" id="KW-0378">Hydrolase</keyword>
<dbReference type="PANTHER" id="PTHR10655">
    <property type="entry name" value="LYSOPHOSPHOLIPASE-RELATED"/>
    <property type="match status" value="1"/>
</dbReference>
<reference evidence="4 5" key="1">
    <citation type="submission" date="2017-04" db="EMBL/GenBank/DDBJ databases">
        <authorList>
            <person name="Afonso C.L."/>
            <person name="Miller P.J."/>
            <person name="Scott M.A."/>
            <person name="Spackman E."/>
            <person name="Goraichik I."/>
            <person name="Dimitrov K.M."/>
            <person name="Suarez D.L."/>
            <person name="Swayne D.E."/>
        </authorList>
    </citation>
    <scope>NUCLEOTIDE SEQUENCE [LARGE SCALE GENOMIC DNA]</scope>
    <source>
        <strain evidence="4 5">USBA 355</strain>
    </source>
</reference>
<dbReference type="Proteomes" id="UP000192917">
    <property type="component" value="Unassembled WGS sequence"/>
</dbReference>
<dbReference type="InterPro" id="IPR029058">
    <property type="entry name" value="AB_hydrolase_fold"/>
</dbReference>
<accession>A0A1Y6BCP0</accession>
<protein>
    <submittedName>
        <fullName evidence="4">Phospholipase/carboxylesterase</fullName>
    </submittedName>
</protein>
<evidence type="ECO:0000313" key="4">
    <source>
        <dbReference type="EMBL" id="SME97867.1"/>
    </source>
</evidence>
<dbReference type="STRING" id="560819.SAMN05428998_102117"/>
<dbReference type="AlphaFoldDB" id="A0A1Y6BCP0"/>
<dbReference type="RefSeq" id="WP_085121195.1">
    <property type="nucleotide sequence ID" value="NZ_FWZX01000002.1"/>
</dbReference>
<comment type="similarity">
    <text evidence="1">Belongs to the AB hydrolase superfamily. AB hydrolase 2 family.</text>
</comment>
<keyword evidence="5" id="KW-1185">Reference proteome</keyword>
<evidence type="ECO:0000256" key="1">
    <source>
        <dbReference type="ARBA" id="ARBA00006499"/>
    </source>
</evidence>
<dbReference type="InterPro" id="IPR050565">
    <property type="entry name" value="LYPA1-2/EST-like"/>
</dbReference>
<proteinExistence type="inferred from homology"/>
<name>A0A1Y6BCP0_9PROT</name>
<dbReference type="EMBL" id="FWZX01000002">
    <property type="protein sequence ID" value="SME97867.1"/>
    <property type="molecule type" value="Genomic_DNA"/>
</dbReference>
<dbReference type="Pfam" id="PF02230">
    <property type="entry name" value="Abhydrolase_2"/>
    <property type="match status" value="1"/>
</dbReference>
<evidence type="ECO:0000256" key="2">
    <source>
        <dbReference type="ARBA" id="ARBA00022801"/>
    </source>
</evidence>
<dbReference type="Gene3D" id="3.40.50.1820">
    <property type="entry name" value="alpha/beta hydrolase"/>
    <property type="match status" value="1"/>
</dbReference>
<dbReference type="GO" id="GO:0016787">
    <property type="term" value="F:hydrolase activity"/>
    <property type="evidence" value="ECO:0007669"/>
    <property type="project" value="UniProtKB-KW"/>
</dbReference>
<feature type="domain" description="Phospholipase/carboxylesterase/thioesterase" evidence="3">
    <location>
        <begin position="17"/>
        <end position="215"/>
    </location>
</feature>
<evidence type="ECO:0000313" key="5">
    <source>
        <dbReference type="Proteomes" id="UP000192917"/>
    </source>
</evidence>
<evidence type="ECO:0000259" key="3">
    <source>
        <dbReference type="Pfam" id="PF02230"/>
    </source>
</evidence>
<gene>
    <name evidence="4" type="ORF">SAMN05428998_102117</name>
</gene>
<dbReference type="InterPro" id="IPR003140">
    <property type="entry name" value="PLipase/COase/thioEstase"/>
</dbReference>
<dbReference type="SUPFAM" id="SSF53474">
    <property type="entry name" value="alpha/beta-Hydrolases"/>
    <property type="match status" value="1"/>
</dbReference>
<dbReference type="PANTHER" id="PTHR10655:SF17">
    <property type="entry name" value="LYSOPHOSPHOLIPASE-LIKE PROTEIN 1"/>
    <property type="match status" value="1"/>
</dbReference>
<organism evidence="4 5">
    <name type="scientific">Tistlia consotensis USBA 355</name>
    <dbReference type="NCBI Taxonomy" id="560819"/>
    <lineage>
        <taxon>Bacteria</taxon>
        <taxon>Pseudomonadati</taxon>
        <taxon>Pseudomonadota</taxon>
        <taxon>Alphaproteobacteria</taxon>
        <taxon>Rhodospirillales</taxon>
        <taxon>Rhodovibrionaceae</taxon>
        <taxon>Tistlia</taxon>
    </lineage>
</organism>
<sequence>MNLPIGLDGPRLEPASGGPARQLVVLLHGLGADGEDLIGLAPYLAQALPEAAFAAPDAPFPCDMGPMGYQWFSLQIRDPEQLYWGAEGARGPIDRFLDAELDRLGLTAAELALVGFSQGTMMALHTALRRPEPVAGIVGFSGALVEPLRLTKEIASRPPVLLVHGEADPVVPFQALAAAEQGLTALDVPVETLSRPGLAHSIDEAGLRAAIGFLTERFAEG</sequence>